<dbReference type="SMART" id="SM00448">
    <property type="entry name" value="REC"/>
    <property type="match status" value="1"/>
</dbReference>
<dbReference type="InterPro" id="IPR001789">
    <property type="entry name" value="Sig_transdc_resp-reg_receiver"/>
</dbReference>
<proteinExistence type="predicted"/>
<evidence type="ECO:0000313" key="4">
    <source>
        <dbReference type="EMBL" id="CAE6725985.1"/>
    </source>
</evidence>
<feature type="domain" description="Response regulatory" evidence="3">
    <location>
        <begin position="2"/>
        <end position="126"/>
    </location>
</feature>
<evidence type="ECO:0000313" key="5">
    <source>
        <dbReference type="Proteomes" id="UP000675880"/>
    </source>
</evidence>
<dbReference type="Proteomes" id="UP000675880">
    <property type="component" value="Unassembled WGS sequence"/>
</dbReference>
<gene>
    <name evidence="4" type="ORF">NSPZN2_100101</name>
</gene>
<organism evidence="4 5">
    <name type="scientific">Nitrospira defluvii</name>
    <dbReference type="NCBI Taxonomy" id="330214"/>
    <lineage>
        <taxon>Bacteria</taxon>
        <taxon>Pseudomonadati</taxon>
        <taxon>Nitrospirota</taxon>
        <taxon>Nitrospiria</taxon>
        <taxon>Nitrospirales</taxon>
        <taxon>Nitrospiraceae</taxon>
        <taxon>Nitrospira</taxon>
    </lineage>
</organism>
<accession>A0ABM8R072</accession>
<protein>
    <submittedName>
        <fullName evidence="4">Response regulatory domain-containing protein</fullName>
    </submittedName>
</protein>
<evidence type="ECO:0000256" key="1">
    <source>
        <dbReference type="ARBA" id="ARBA00022553"/>
    </source>
</evidence>
<evidence type="ECO:0000259" key="3">
    <source>
        <dbReference type="PROSITE" id="PS50110"/>
    </source>
</evidence>
<dbReference type="InterPro" id="IPR011006">
    <property type="entry name" value="CheY-like_superfamily"/>
</dbReference>
<evidence type="ECO:0000256" key="2">
    <source>
        <dbReference type="PROSITE-ProRule" id="PRU00169"/>
    </source>
</evidence>
<keyword evidence="5" id="KW-1185">Reference proteome</keyword>
<dbReference type="EMBL" id="CAJNBJ010000002">
    <property type="protein sequence ID" value="CAE6725985.1"/>
    <property type="molecule type" value="Genomic_DNA"/>
</dbReference>
<dbReference type="SUPFAM" id="SSF52172">
    <property type="entry name" value="CheY-like"/>
    <property type="match status" value="1"/>
</dbReference>
<dbReference type="Gene3D" id="3.40.50.2300">
    <property type="match status" value="1"/>
</dbReference>
<dbReference type="Pfam" id="PF00072">
    <property type="entry name" value="Response_reg"/>
    <property type="match status" value="1"/>
</dbReference>
<dbReference type="PROSITE" id="PS50110">
    <property type="entry name" value="RESPONSE_REGULATORY"/>
    <property type="match status" value="1"/>
</dbReference>
<reference evidence="4 5" key="1">
    <citation type="submission" date="2021-02" db="EMBL/GenBank/DDBJ databases">
        <authorList>
            <person name="Han P."/>
        </authorList>
    </citation>
    <scope>NUCLEOTIDE SEQUENCE [LARGE SCALE GENOMIC DNA]</scope>
    <source>
        <strain evidence="4">Candidatus Nitrospira sp. ZN2</strain>
    </source>
</reference>
<comment type="caution">
    <text evidence="4">The sequence shown here is derived from an EMBL/GenBank/DDBJ whole genome shotgun (WGS) entry which is preliminary data.</text>
</comment>
<name>A0ABM8R072_9BACT</name>
<dbReference type="PANTHER" id="PTHR44591:SF3">
    <property type="entry name" value="RESPONSE REGULATORY DOMAIN-CONTAINING PROTEIN"/>
    <property type="match status" value="1"/>
</dbReference>
<sequence>MSILIIDDFQEERDLLQTILQSAGFGPLLPVGSAREGLQLLGIGQRGKPATAIDLVLMDIEMPEMTGLEACQQIRLEEQLQALPIIITTAHTTAEDIQSAYTAGATDYIRKPVIPAELLARVATALSLKQEIDARKLREQELLERTKELDRAFEHITTRHGTIHICAKCKRVKSDGSYWQRIEDYLRRQARSTVKEAVCETCLHQAYPHLKQMP</sequence>
<dbReference type="PANTHER" id="PTHR44591">
    <property type="entry name" value="STRESS RESPONSE REGULATOR PROTEIN 1"/>
    <property type="match status" value="1"/>
</dbReference>
<keyword evidence="1 2" id="KW-0597">Phosphoprotein</keyword>
<dbReference type="RefSeq" id="WP_213041478.1">
    <property type="nucleotide sequence ID" value="NZ_CAJNBJ010000002.1"/>
</dbReference>
<dbReference type="InterPro" id="IPR050595">
    <property type="entry name" value="Bact_response_regulator"/>
</dbReference>
<feature type="modified residue" description="4-aspartylphosphate" evidence="2">
    <location>
        <position position="59"/>
    </location>
</feature>